<feature type="domain" description="O-methyltransferase C-terminal" evidence="5">
    <location>
        <begin position="420"/>
        <end position="564"/>
    </location>
</feature>
<evidence type="ECO:0000256" key="1">
    <source>
        <dbReference type="ARBA" id="ARBA00022603"/>
    </source>
</evidence>
<dbReference type="InterPro" id="IPR036390">
    <property type="entry name" value="WH_DNA-bd_sf"/>
</dbReference>
<feature type="compositionally biased region" description="Pro residues" evidence="4">
    <location>
        <begin position="781"/>
        <end position="790"/>
    </location>
</feature>
<dbReference type="SUPFAM" id="SSF46785">
    <property type="entry name" value="Winged helix' DNA-binding domain"/>
    <property type="match status" value="1"/>
</dbReference>
<keyword evidence="1" id="KW-0489">Methyltransferase</keyword>
<comment type="caution">
    <text evidence="6">The sequence shown here is derived from an EMBL/GenBank/DDBJ whole genome shotgun (WGS) entry which is preliminary data.</text>
</comment>
<dbReference type="CDD" id="cd02440">
    <property type="entry name" value="AdoMet_MTases"/>
    <property type="match status" value="1"/>
</dbReference>
<dbReference type="PROSITE" id="PS51683">
    <property type="entry name" value="SAM_OMT_II"/>
    <property type="match status" value="1"/>
</dbReference>
<dbReference type="InterPro" id="IPR016461">
    <property type="entry name" value="COMT-like"/>
</dbReference>
<dbReference type="Proteomes" id="UP001163850">
    <property type="component" value="Unassembled WGS sequence"/>
</dbReference>
<feature type="compositionally biased region" description="Low complexity" evidence="4">
    <location>
        <begin position="762"/>
        <end position="780"/>
    </location>
</feature>
<dbReference type="SUPFAM" id="SSF53335">
    <property type="entry name" value="S-adenosyl-L-methionine-dependent methyltransferases"/>
    <property type="match status" value="1"/>
</dbReference>
<feature type="compositionally biased region" description="Low complexity" evidence="4">
    <location>
        <begin position="109"/>
        <end position="118"/>
    </location>
</feature>
<dbReference type="Gene3D" id="1.10.10.10">
    <property type="entry name" value="Winged helix-like DNA-binding domain superfamily/Winged helix DNA-binding domain"/>
    <property type="match status" value="1"/>
</dbReference>
<keyword evidence="3" id="KW-0949">S-adenosyl-L-methionine</keyword>
<evidence type="ECO:0000256" key="2">
    <source>
        <dbReference type="ARBA" id="ARBA00022679"/>
    </source>
</evidence>
<dbReference type="InterPro" id="IPR001077">
    <property type="entry name" value="COMT_C"/>
</dbReference>
<feature type="compositionally biased region" description="Polar residues" evidence="4">
    <location>
        <begin position="799"/>
        <end position="822"/>
    </location>
</feature>
<accession>A0AA38Q3W1</accession>
<dbReference type="InterPro" id="IPR029063">
    <property type="entry name" value="SAM-dependent_MTases_sf"/>
</dbReference>
<evidence type="ECO:0000313" key="6">
    <source>
        <dbReference type="EMBL" id="KAJ3986416.1"/>
    </source>
</evidence>
<gene>
    <name evidence="6" type="ORF">F5890DRAFT_995326</name>
</gene>
<dbReference type="PANTHER" id="PTHR43712:SF2">
    <property type="entry name" value="O-METHYLTRANSFERASE CICE"/>
    <property type="match status" value="1"/>
</dbReference>
<name>A0AA38Q3W1_9AGAR</name>
<sequence>MSIKETLTICRTPSPVFYIFSQLVLQPLSSLSPLPSSIMTFAVLRALHAIIGDALDDIERIYAESGNSQNSRTSTPGTPSATSTAPLPTHKSTNSGQGYAYASPPPSPLISSSQSVSCSHERSTTPTSASAANNYPDFPSLDLPFDPNSPSETLTSHPMVISAVNRIVAAAGQMSATVQIPFLTLCDAGMGFHLPSCLRLIEASHTVEILREAGPNGLHVKLIAEKNGVDKNKLAHILRLLATHHILREVSPNVFANNRLSSILDTGKPFEELIRSPDTKYNDTNGVSAFFGMCTDELFKSAGFLTEAYYLSPQKHKNGREPTRAPFNHAFGCEGVGFFGWLEGEGIDGKRVNGPGRDEGFIPGVATPGNGSMTHRRGTSTADMYTSVNGIHDPFANPNRFRLERFGKAMTGTVSWEAPGAVLNGFDWQSLPKGSIVVDVGGGIGSTSMLLAHAFSERGDGLSDEDVPGLKFIIQDREVVVDMGEKAWKAKFPDLVDSGIARFQVHDFFTPQPIRNASVFLLRVVLHDWPDAFAQRILLRLREAARPDTKLLIADFVLPLACADNFGSAQHEDESGLTEIQGAETMLALAPLLPNLGKASANGYWMDMTMQCMFNGQERTLREIVSLAYSAGWKVTKVTKAPGSHFGYIVAIPIDIPTQRRARAGSGSAFFEIPNSNYMGGSTVDPPNEALLDVQEIGRASSRCGTPTFGSRMDLPSYEEARARFGGGVRGALRKPGTVLTRPPSKPSILPAAGTTKKKRPSPLSVVPQSPSPVPRNISSPRPPPPPVPQSPLKRRTSHAQLNQIYSSQQPSSSTIPRQQPLSPRIPGSSLPLSRRASLANLSNHAGISSPKEPPPPLPATILPPRSSDPSLSLSQLPISPASPVFSRPRLNSPTLSLRSAALASPSLAHRRSYVTLSPSAIPRKRVDNNSSNVGGLPSTLGGRGNTLMRTLELSGLTTGSGKNGPLEFGDELSLEREPSASDAGDSEESVEETLPAGSVLAAAARIESLKNTPNRKLSIAALNRVYTS</sequence>
<feature type="compositionally biased region" description="Low complexity" evidence="4">
    <location>
        <begin position="71"/>
        <end position="89"/>
    </location>
</feature>
<keyword evidence="2" id="KW-0808">Transferase</keyword>
<evidence type="ECO:0000313" key="7">
    <source>
        <dbReference type="Proteomes" id="UP001163850"/>
    </source>
</evidence>
<feature type="region of interest" description="Disordered" evidence="4">
    <location>
        <begin position="845"/>
        <end position="888"/>
    </location>
</feature>
<evidence type="ECO:0000259" key="5">
    <source>
        <dbReference type="Pfam" id="PF00891"/>
    </source>
</evidence>
<dbReference type="GO" id="GO:0008171">
    <property type="term" value="F:O-methyltransferase activity"/>
    <property type="evidence" value="ECO:0007669"/>
    <property type="project" value="InterPro"/>
</dbReference>
<dbReference type="AlphaFoldDB" id="A0AA38Q3W1"/>
<dbReference type="Gene3D" id="3.40.50.150">
    <property type="entry name" value="Vaccinia Virus protein VP39"/>
    <property type="match status" value="1"/>
</dbReference>
<dbReference type="InterPro" id="IPR036388">
    <property type="entry name" value="WH-like_DNA-bd_sf"/>
</dbReference>
<feature type="region of interest" description="Disordered" evidence="4">
    <location>
        <begin position="923"/>
        <end position="997"/>
    </location>
</feature>
<proteinExistence type="predicted"/>
<organism evidence="6 7">
    <name type="scientific">Lentinula detonsa</name>
    <dbReference type="NCBI Taxonomy" id="2804962"/>
    <lineage>
        <taxon>Eukaryota</taxon>
        <taxon>Fungi</taxon>
        <taxon>Dikarya</taxon>
        <taxon>Basidiomycota</taxon>
        <taxon>Agaricomycotina</taxon>
        <taxon>Agaricomycetes</taxon>
        <taxon>Agaricomycetidae</taxon>
        <taxon>Agaricales</taxon>
        <taxon>Marasmiineae</taxon>
        <taxon>Omphalotaceae</taxon>
        <taxon>Lentinula</taxon>
    </lineage>
</organism>
<dbReference type="PANTHER" id="PTHR43712">
    <property type="entry name" value="PUTATIVE (AFU_ORTHOLOGUE AFUA_4G14580)-RELATED"/>
    <property type="match status" value="1"/>
</dbReference>
<reference evidence="6" key="1">
    <citation type="submission" date="2022-08" db="EMBL/GenBank/DDBJ databases">
        <authorList>
            <consortium name="DOE Joint Genome Institute"/>
            <person name="Min B."/>
            <person name="Riley R."/>
            <person name="Sierra-Patev S."/>
            <person name="Naranjo-Ortiz M."/>
            <person name="Looney B."/>
            <person name="Konkel Z."/>
            <person name="Slot J.C."/>
            <person name="Sakamoto Y."/>
            <person name="Steenwyk J.L."/>
            <person name="Rokas A."/>
            <person name="Carro J."/>
            <person name="Camarero S."/>
            <person name="Ferreira P."/>
            <person name="Molpeceres G."/>
            <person name="Ruiz-Duenas F.J."/>
            <person name="Serrano A."/>
            <person name="Henrissat B."/>
            <person name="Drula E."/>
            <person name="Hughes K.W."/>
            <person name="Mata J.L."/>
            <person name="Ishikawa N.K."/>
            <person name="Vargas-Isla R."/>
            <person name="Ushijima S."/>
            <person name="Smith C.A."/>
            <person name="Ahrendt S."/>
            <person name="Andreopoulos W."/>
            <person name="He G."/>
            <person name="Labutti K."/>
            <person name="Lipzen A."/>
            <person name="Ng V."/>
            <person name="Sandor L."/>
            <person name="Barry K."/>
            <person name="Martinez A.T."/>
            <person name="Xiao Y."/>
            <person name="Gibbons J.G."/>
            <person name="Terashima K."/>
            <person name="Hibbett D.S."/>
            <person name="Grigoriev I.V."/>
        </authorList>
    </citation>
    <scope>NUCLEOTIDE SEQUENCE</scope>
    <source>
        <strain evidence="6">TFB7829</strain>
    </source>
</reference>
<evidence type="ECO:0000256" key="4">
    <source>
        <dbReference type="SAM" id="MobiDB-lite"/>
    </source>
</evidence>
<feature type="compositionally biased region" description="Polar residues" evidence="4">
    <location>
        <begin position="124"/>
        <end position="133"/>
    </location>
</feature>
<feature type="compositionally biased region" description="Low complexity" evidence="4">
    <location>
        <begin position="860"/>
        <end position="884"/>
    </location>
</feature>
<evidence type="ECO:0000256" key="3">
    <source>
        <dbReference type="ARBA" id="ARBA00022691"/>
    </source>
</evidence>
<feature type="region of interest" description="Disordered" evidence="4">
    <location>
        <begin position="66"/>
        <end position="133"/>
    </location>
</feature>
<feature type="region of interest" description="Disordered" evidence="4">
    <location>
        <begin position="729"/>
        <end position="832"/>
    </location>
</feature>
<dbReference type="Pfam" id="PF00891">
    <property type="entry name" value="Methyltransf_2"/>
    <property type="match status" value="1"/>
</dbReference>
<dbReference type="EMBL" id="MU801941">
    <property type="protein sequence ID" value="KAJ3986416.1"/>
    <property type="molecule type" value="Genomic_DNA"/>
</dbReference>
<protein>
    <recommendedName>
        <fullName evidence="5">O-methyltransferase C-terminal domain-containing protein</fullName>
    </recommendedName>
</protein>
<dbReference type="GO" id="GO:0032259">
    <property type="term" value="P:methylation"/>
    <property type="evidence" value="ECO:0007669"/>
    <property type="project" value="UniProtKB-KW"/>
</dbReference>